<gene>
    <name evidence="3" type="ORF">ACFO3F_04375</name>
</gene>
<keyword evidence="2" id="KW-1133">Transmembrane helix</keyword>
<evidence type="ECO:0000313" key="4">
    <source>
        <dbReference type="Proteomes" id="UP001595955"/>
    </source>
</evidence>
<name>A0ABV9D8V8_9MICO</name>
<comment type="caution">
    <text evidence="3">The sequence shown here is derived from an EMBL/GenBank/DDBJ whole genome shotgun (WGS) entry which is preliminary data.</text>
</comment>
<dbReference type="EMBL" id="JBHSGF010000002">
    <property type="protein sequence ID" value="MFC4554475.1"/>
    <property type="molecule type" value="Genomic_DNA"/>
</dbReference>
<feature type="transmembrane region" description="Helical" evidence="2">
    <location>
        <begin position="33"/>
        <end position="57"/>
    </location>
</feature>
<protein>
    <submittedName>
        <fullName evidence="3">Uncharacterized protein</fullName>
    </submittedName>
</protein>
<dbReference type="Proteomes" id="UP001595955">
    <property type="component" value="Unassembled WGS sequence"/>
</dbReference>
<feature type="region of interest" description="Disordered" evidence="1">
    <location>
        <begin position="1"/>
        <end position="23"/>
    </location>
</feature>
<proteinExistence type="predicted"/>
<evidence type="ECO:0000256" key="2">
    <source>
        <dbReference type="SAM" id="Phobius"/>
    </source>
</evidence>
<keyword evidence="2" id="KW-0472">Membrane</keyword>
<sequence>MLTGTPARPSDSAPARSFGLPARRGEGARAQRVAVVAAALVITALVVGLALVGGAVLTTMLGSFGP</sequence>
<organism evidence="3 4">
    <name type="scientific">Georgenia faecalis</name>
    <dbReference type="NCBI Taxonomy" id="2483799"/>
    <lineage>
        <taxon>Bacteria</taxon>
        <taxon>Bacillati</taxon>
        <taxon>Actinomycetota</taxon>
        <taxon>Actinomycetes</taxon>
        <taxon>Micrococcales</taxon>
        <taxon>Bogoriellaceae</taxon>
        <taxon>Georgenia</taxon>
    </lineage>
</organism>
<dbReference type="RefSeq" id="WP_122824981.1">
    <property type="nucleotide sequence ID" value="NZ_CP033325.1"/>
</dbReference>
<accession>A0ABV9D8V8</accession>
<evidence type="ECO:0000256" key="1">
    <source>
        <dbReference type="SAM" id="MobiDB-lite"/>
    </source>
</evidence>
<evidence type="ECO:0000313" key="3">
    <source>
        <dbReference type="EMBL" id="MFC4554475.1"/>
    </source>
</evidence>
<reference evidence="4" key="1">
    <citation type="journal article" date="2019" name="Int. J. Syst. Evol. Microbiol.">
        <title>The Global Catalogue of Microorganisms (GCM) 10K type strain sequencing project: providing services to taxonomists for standard genome sequencing and annotation.</title>
        <authorList>
            <consortium name="The Broad Institute Genomics Platform"/>
            <consortium name="The Broad Institute Genome Sequencing Center for Infectious Disease"/>
            <person name="Wu L."/>
            <person name="Ma J."/>
        </authorList>
    </citation>
    <scope>NUCLEOTIDE SEQUENCE [LARGE SCALE GENOMIC DNA]</scope>
    <source>
        <strain evidence="4">JCM 3369</strain>
    </source>
</reference>
<keyword evidence="4" id="KW-1185">Reference proteome</keyword>
<keyword evidence="2" id="KW-0812">Transmembrane</keyword>